<dbReference type="PANTHER" id="PTHR33939:SF1">
    <property type="entry name" value="DUF4371 DOMAIN-CONTAINING PROTEIN"/>
    <property type="match status" value="1"/>
</dbReference>
<dbReference type="AlphaFoldDB" id="A0A2S4VR50"/>
<feature type="domain" description="SAP" evidence="2">
    <location>
        <begin position="397"/>
        <end position="434"/>
    </location>
</feature>
<dbReference type="VEuPathDB" id="FungiDB:PSTT_04905"/>
<protein>
    <recommendedName>
        <fullName evidence="2">SAP domain-containing protein</fullName>
    </recommendedName>
</protein>
<dbReference type="Pfam" id="PF10281">
    <property type="entry name" value="Ish1"/>
    <property type="match status" value="8"/>
</dbReference>
<organism evidence="3 4">
    <name type="scientific">Puccinia striiformis</name>
    <dbReference type="NCBI Taxonomy" id="27350"/>
    <lineage>
        <taxon>Eukaryota</taxon>
        <taxon>Fungi</taxon>
        <taxon>Dikarya</taxon>
        <taxon>Basidiomycota</taxon>
        <taxon>Pucciniomycotina</taxon>
        <taxon>Pucciniomycetes</taxon>
        <taxon>Pucciniales</taxon>
        <taxon>Pucciniaceae</taxon>
        <taxon>Puccinia</taxon>
    </lineage>
</organism>
<dbReference type="Proteomes" id="UP000239156">
    <property type="component" value="Unassembled WGS sequence"/>
</dbReference>
<keyword evidence="1" id="KW-0732">Signal</keyword>
<name>A0A2S4VR50_9BASI</name>
<feature type="domain" description="SAP" evidence="2">
    <location>
        <begin position="442"/>
        <end position="478"/>
    </location>
</feature>
<evidence type="ECO:0000313" key="3">
    <source>
        <dbReference type="EMBL" id="POW11860.1"/>
    </source>
</evidence>
<accession>A0A2S4VR50</accession>
<feature type="chain" id="PRO_5015559039" description="SAP domain-containing protein" evidence="1">
    <location>
        <begin position="22"/>
        <end position="772"/>
    </location>
</feature>
<keyword evidence="4" id="KW-1185">Reference proteome</keyword>
<evidence type="ECO:0000259" key="2">
    <source>
        <dbReference type="SMART" id="SM00513"/>
    </source>
</evidence>
<reference evidence="3" key="1">
    <citation type="submission" date="2017-12" db="EMBL/GenBank/DDBJ databases">
        <title>Gene loss provides genomic basis for host adaptation in cereal stripe rust fungi.</title>
        <authorList>
            <person name="Xia C."/>
        </authorList>
    </citation>
    <scope>NUCLEOTIDE SEQUENCE [LARGE SCALE GENOMIC DNA]</scope>
    <source>
        <strain evidence="3">93-210</strain>
    </source>
</reference>
<comment type="caution">
    <text evidence="3">The sequence shown here is derived from an EMBL/GenBank/DDBJ whole genome shotgun (WGS) entry which is preliminary data.</text>
</comment>
<evidence type="ECO:0000256" key="1">
    <source>
        <dbReference type="SAM" id="SignalP"/>
    </source>
</evidence>
<dbReference type="InterPro" id="IPR003034">
    <property type="entry name" value="SAP_dom"/>
</dbReference>
<dbReference type="EMBL" id="PKSL01000035">
    <property type="protein sequence ID" value="POW11860.1"/>
    <property type="molecule type" value="Genomic_DNA"/>
</dbReference>
<feature type="signal peptide" evidence="1">
    <location>
        <begin position="1"/>
        <end position="21"/>
    </location>
</feature>
<feature type="domain" description="SAP" evidence="2">
    <location>
        <begin position="196"/>
        <end position="231"/>
    </location>
</feature>
<dbReference type="InterPro" id="IPR018803">
    <property type="entry name" value="Ish1/Msc1-like"/>
</dbReference>
<dbReference type="VEuPathDB" id="FungiDB:PSHT_14583"/>
<sequence length="772" mass="86107">MSPFFGALVLMLLLAPRPAVALFDKKPTYNDWSDSKCEQWLTDHKVPNPGKLNGKALRDLIQKNYDSAYDHWYAARNFSCQRPFGHVLNPAPLAFYRSDSDLHDYAKKYSLPLQADKPREGIIDSIRQSYHGYVEAWSDSDLKAWMDEHGFPSPPKSTREQLVDIVKQNYKDSSQYMSDSAGSAQQVLQDTTDSIFSLWTDSQLRDFLLEHDVVSPNGKREELVRAAKRYLNAGELRFKPTRPFKRTLLKILSFSGAQSASNLASSASDAAVDAASAAKDAAADAGSATYEKASQAGHAVGSKAYDAGASASEAASEAGSAAYNRAADAGKAAGSAAYSTGTSAADAAYDKVTQAGKSAGSAAYNAGSAATEAVMDSPGIAYDYLSDKYDDAKDYVYSSWSDNQLRDYLISKGAIKSSTHFSRHDLLQAIKDTYNDAAQNAYDSWSDARIRKWLADHGVVSSNSSTREELVDLISQYYYGAKDTTYETWNSNELRSWLEKKGIIKTGTQKKKEEYLSLVADNYYSARDKVYNSWNESALRSWLESHGLTKNPGQARDDLLDVVKENFYAETDKIWDAWSDAEIKAYLLKNKLVEKSDLQNLRRDELERVLNEKYYSVKENIVGGWSESQMRQWLIDNGFLKSDYQAKKDEILDLFSKNYSDLAAKSSEYVSWSDNRVRGWLRTHGVEVPMNTNREELLQLMHENYAESKGKLHNIFSTVTSAFSHGEHTIEETIKKLKEAVGAGSIKHEAASYKDAIYEKGADAADKAKREL</sequence>
<dbReference type="SMART" id="SM00513">
    <property type="entry name" value="SAP"/>
    <property type="match status" value="3"/>
</dbReference>
<gene>
    <name evidence="3" type="ORF">PSTT_04905</name>
</gene>
<dbReference type="PANTHER" id="PTHR33939">
    <property type="entry name" value="PROTEIN CBG22215"/>
    <property type="match status" value="1"/>
</dbReference>
<evidence type="ECO:0000313" key="4">
    <source>
        <dbReference type="Proteomes" id="UP000239156"/>
    </source>
</evidence>
<proteinExistence type="predicted"/>